<name>A0AA40HJD9_CNENI</name>
<dbReference type="PANTHER" id="PTHR14731:SF0">
    <property type="entry name" value="BRAIN AND ACUTE LEUKEMIA CYTOPLASMIC PROTEIN"/>
    <property type="match status" value="1"/>
</dbReference>
<evidence type="ECO:0000313" key="2">
    <source>
        <dbReference type="EMBL" id="KAK1331962.1"/>
    </source>
</evidence>
<dbReference type="Proteomes" id="UP001177744">
    <property type="component" value="Unassembled WGS sequence"/>
</dbReference>
<accession>A0AA40HJD9</accession>
<evidence type="ECO:0008006" key="4">
    <source>
        <dbReference type="Google" id="ProtNLM"/>
    </source>
</evidence>
<dbReference type="AlphaFoldDB" id="A0AA40HJD9"/>
<sequence length="217" mass="22790">MGCGGSRADAIEPRYYESWTRETESTWLTYTDSDTPPSAAAPDSGPEAGGLHADILPNGKDGVSVLPFCLPGLERGLAPQGDAINTQDGTSCSPRPAFPRRRPLLFSTTGAQWLVKLQITCPPEGGVLEDGLSSNGVPRSTAQGGISNPEKKTSCGTQCSNPQSLSSGTLTQKHNGLRTTEAKRDAKRMPAKEVTISVTEQHPTGGGSRGITENCAH</sequence>
<feature type="region of interest" description="Disordered" evidence="1">
    <location>
        <begin position="132"/>
        <end position="217"/>
    </location>
</feature>
<organism evidence="2 3">
    <name type="scientific">Cnephaeus nilssonii</name>
    <name type="common">Northern bat</name>
    <name type="synonym">Eptesicus nilssonii</name>
    <dbReference type="NCBI Taxonomy" id="3371016"/>
    <lineage>
        <taxon>Eukaryota</taxon>
        <taxon>Metazoa</taxon>
        <taxon>Chordata</taxon>
        <taxon>Craniata</taxon>
        <taxon>Vertebrata</taxon>
        <taxon>Euteleostomi</taxon>
        <taxon>Mammalia</taxon>
        <taxon>Eutheria</taxon>
        <taxon>Laurasiatheria</taxon>
        <taxon>Chiroptera</taxon>
        <taxon>Yangochiroptera</taxon>
        <taxon>Vespertilionidae</taxon>
        <taxon>Cnephaeus</taxon>
    </lineage>
</organism>
<dbReference type="GO" id="GO:0005737">
    <property type="term" value="C:cytoplasm"/>
    <property type="evidence" value="ECO:0007669"/>
    <property type="project" value="InterPro"/>
</dbReference>
<feature type="compositionally biased region" description="Basic and acidic residues" evidence="1">
    <location>
        <begin position="180"/>
        <end position="191"/>
    </location>
</feature>
<comment type="caution">
    <text evidence="2">The sequence shown here is derived from an EMBL/GenBank/DDBJ whole genome shotgun (WGS) entry which is preliminary data.</text>
</comment>
<dbReference type="EMBL" id="JAULJE010000019">
    <property type="protein sequence ID" value="KAK1331962.1"/>
    <property type="molecule type" value="Genomic_DNA"/>
</dbReference>
<feature type="compositionally biased region" description="Polar residues" evidence="1">
    <location>
        <begin position="132"/>
        <end position="146"/>
    </location>
</feature>
<gene>
    <name evidence="2" type="ORF">QTO34_007639</name>
</gene>
<dbReference type="Pfam" id="PF06989">
    <property type="entry name" value="BAALC_N"/>
    <property type="match status" value="1"/>
</dbReference>
<evidence type="ECO:0000313" key="3">
    <source>
        <dbReference type="Proteomes" id="UP001177744"/>
    </source>
</evidence>
<evidence type="ECO:0000256" key="1">
    <source>
        <dbReference type="SAM" id="MobiDB-lite"/>
    </source>
</evidence>
<dbReference type="PANTHER" id="PTHR14731">
    <property type="entry name" value="BRAIN AND ACUTE LEUKEMIA CYTOPLASMIC PROTEIN"/>
    <property type="match status" value="1"/>
</dbReference>
<proteinExistence type="predicted"/>
<reference evidence="2" key="1">
    <citation type="submission" date="2023-06" db="EMBL/GenBank/DDBJ databases">
        <title>Reference genome for the Northern bat (Eptesicus nilssonii), a most northern bat species.</title>
        <authorList>
            <person name="Laine V.N."/>
            <person name="Pulliainen A.T."/>
            <person name="Lilley T.M."/>
        </authorList>
    </citation>
    <scope>NUCLEOTIDE SEQUENCE</scope>
    <source>
        <strain evidence="2">BLF_Eptnil</strain>
        <tissue evidence="2">Kidney</tissue>
    </source>
</reference>
<feature type="compositionally biased region" description="Polar residues" evidence="1">
    <location>
        <begin position="154"/>
        <end position="178"/>
    </location>
</feature>
<keyword evidence="3" id="KW-1185">Reference proteome</keyword>
<feature type="region of interest" description="Disordered" evidence="1">
    <location>
        <begin position="29"/>
        <end position="53"/>
    </location>
</feature>
<dbReference type="InterPro" id="IPR009728">
    <property type="entry name" value="BAALC"/>
</dbReference>
<protein>
    <recommendedName>
        <fullName evidence="4">Brain and acute leukemia cytoplasmic protein</fullName>
    </recommendedName>
</protein>